<protein>
    <recommendedName>
        <fullName evidence="5">Lipoprotein</fullName>
    </recommendedName>
</protein>
<dbReference type="Proteomes" id="UP000095658">
    <property type="component" value="Unassembled WGS sequence"/>
</dbReference>
<sequence length="159" mass="17913">MKKPYYTAASFLLTGMLAAGCGTDESEQPVLDTETDTIEETARDLPSKIQNVQNTLIKLQTHIDSSESSEDIQETGKSLEEHWDLAEAEIEEQYPEDYAAIEGSLYPLIDETKKDSPDTEKMKPWVEDSNEKLTALLEKASEPKKEENELELDLDKGTR</sequence>
<dbReference type="PROSITE" id="PS51257">
    <property type="entry name" value="PROKAR_LIPOPROTEIN"/>
    <property type="match status" value="1"/>
</dbReference>
<feature type="compositionally biased region" description="Basic and acidic residues" evidence="1">
    <location>
        <begin position="139"/>
        <end position="159"/>
    </location>
</feature>
<evidence type="ECO:0000256" key="2">
    <source>
        <dbReference type="SAM" id="SignalP"/>
    </source>
</evidence>
<feature type="chain" id="PRO_5038705302" description="Lipoprotein" evidence="2">
    <location>
        <begin position="20"/>
        <end position="159"/>
    </location>
</feature>
<dbReference type="AlphaFoldDB" id="A0A1E7DTM6"/>
<feature type="region of interest" description="Disordered" evidence="1">
    <location>
        <begin position="133"/>
        <end position="159"/>
    </location>
</feature>
<reference evidence="3 4" key="1">
    <citation type="submission" date="2016-06" db="EMBL/GenBank/DDBJ databases">
        <title>Domibacillus iocasae genome sequencing.</title>
        <authorList>
            <person name="Verma A."/>
            <person name="Pal Y."/>
            <person name="Ojha A.K."/>
            <person name="Krishnamurthi S."/>
        </authorList>
    </citation>
    <scope>NUCLEOTIDE SEQUENCE [LARGE SCALE GENOMIC DNA]</scope>
    <source>
        <strain evidence="3 4">DSM 29979</strain>
    </source>
</reference>
<dbReference type="RefSeq" id="WP_069936976.1">
    <property type="nucleotide sequence ID" value="NZ_MAMP01000002.1"/>
</dbReference>
<name>A0A1E7DTM6_9BACI</name>
<proteinExistence type="predicted"/>
<accession>A0A1E7DTM6</accession>
<organism evidence="3 4">
    <name type="scientific">Domibacillus iocasae</name>
    <dbReference type="NCBI Taxonomy" id="1714016"/>
    <lineage>
        <taxon>Bacteria</taxon>
        <taxon>Bacillati</taxon>
        <taxon>Bacillota</taxon>
        <taxon>Bacilli</taxon>
        <taxon>Bacillales</taxon>
        <taxon>Bacillaceae</taxon>
        <taxon>Domibacillus</taxon>
    </lineage>
</organism>
<evidence type="ECO:0000313" key="4">
    <source>
        <dbReference type="Proteomes" id="UP000095658"/>
    </source>
</evidence>
<dbReference type="STRING" id="1714016.BA724_14480"/>
<evidence type="ECO:0008006" key="5">
    <source>
        <dbReference type="Google" id="ProtNLM"/>
    </source>
</evidence>
<evidence type="ECO:0000256" key="1">
    <source>
        <dbReference type="SAM" id="MobiDB-lite"/>
    </source>
</evidence>
<gene>
    <name evidence="3" type="ORF">BA724_14480</name>
</gene>
<dbReference type="OrthoDB" id="2858248at2"/>
<feature type="signal peptide" evidence="2">
    <location>
        <begin position="1"/>
        <end position="19"/>
    </location>
</feature>
<keyword evidence="4" id="KW-1185">Reference proteome</keyword>
<keyword evidence="2" id="KW-0732">Signal</keyword>
<evidence type="ECO:0000313" key="3">
    <source>
        <dbReference type="EMBL" id="OES46437.1"/>
    </source>
</evidence>
<dbReference type="EMBL" id="MAMP01000002">
    <property type="protein sequence ID" value="OES46437.1"/>
    <property type="molecule type" value="Genomic_DNA"/>
</dbReference>
<comment type="caution">
    <text evidence="3">The sequence shown here is derived from an EMBL/GenBank/DDBJ whole genome shotgun (WGS) entry which is preliminary data.</text>
</comment>